<evidence type="ECO:0000256" key="2">
    <source>
        <dbReference type="ARBA" id="ARBA00012118"/>
    </source>
</evidence>
<dbReference type="GO" id="GO:0005524">
    <property type="term" value="F:ATP binding"/>
    <property type="evidence" value="ECO:0007669"/>
    <property type="project" value="UniProtKB-KW"/>
</dbReference>
<protein>
    <recommendedName>
        <fullName evidence="2">thymidine kinase</fullName>
        <ecNumber evidence="2">2.7.1.21</ecNumber>
    </recommendedName>
</protein>
<dbReference type="Gene3D" id="3.30.60.20">
    <property type="match status" value="1"/>
</dbReference>
<dbReference type="AlphaFoldDB" id="A0A0F9NSW0"/>
<evidence type="ECO:0000256" key="6">
    <source>
        <dbReference type="ARBA" id="ARBA00022777"/>
    </source>
</evidence>
<dbReference type="GO" id="GO:0004797">
    <property type="term" value="F:thymidine kinase activity"/>
    <property type="evidence" value="ECO:0007669"/>
    <property type="project" value="UniProtKB-EC"/>
</dbReference>
<evidence type="ECO:0000256" key="7">
    <source>
        <dbReference type="ARBA" id="ARBA00022840"/>
    </source>
</evidence>
<sequence length="368" mass="43115">MKSLGFPDLRIHHSINHFDFIKTDRRILIIGPMGSGKSEFSARIYRDSQVAMQKSQKVRKLTSSKRVDRRNVFYIRSKIDDKRFAEYPINSIAYRGGYVVPGKNIASIENSFELEGIFESNPTVGTWIIDEIEFFDERIAYVIAQHAKQRSLNFIFPMLILNFRKDLFNRTARLIMEESTDVFPLTAYCEHPDCIRDSYYTYRFYSVDGKECPALYFDPLIIVGGDKRTNDPKIPNYSTRCDHHHFLPGKEYTFMILKPLGELAYGGNVKPLLKELNLVKHDIEQSRLYTHFVDRFIRTENPKPTMMDALRVSCISEKALIYLFTEENIITAEQMQYLMREIGGDMNYINERLMENRKMQLTDVHEES</sequence>
<organism evidence="8">
    <name type="scientific">marine sediment metagenome</name>
    <dbReference type="NCBI Taxonomy" id="412755"/>
    <lineage>
        <taxon>unclassified sequences</taxon>
        <taxon>metagenomes</taxon>
        <taxon>ecological metagenomes</taxon>
    </lineage>
</organism>
<keyword evidence="3" id="KW-0237">DNA synthesis</keyword>
<comment type="similarity">
    <text evidence="1">Belongs to the thymidine kinase family.</text>
</comment>
<dbReference type="SUPFAM" id="SSF52540">
    <property type="entry name" value="P-loop containing nucleoside triphosphate hydrolases"/>
    <property type="match status" value="1"/>
</dbReference>
<gene>
    <name evidence="8" type="ORF">LCGC14_1223690</name>
</gene>
<evidence type="ECO:0000256" key="5">
    <source>
        <dbReference type="ARBA" id="ARBA00022741"/>
    </source>
</evidence>
<dbReference type="InterPro" id="IPR027417">
    <property type="entry name" value="P-loop_NTPase"/>
</dbReference>
<evidence type="ECO:0000256" key="4">
    <source>
        <dbReference type="ARBA" id="ARBA00022679"/>
    </source>
</evidence>
<dbReference type="Pfam" id="PF00265">
    <property type="entry name" value="TK"/>
    <property type="match status" value="1"/>
</dbReference>
<evidence type="ECO:0000256" key="3">
    <source>
        <dbReference type="ARBA" id="ARBA00022634"/>
    </source>
</evidence>
<keyword evidence="7" id="KW-0067">ATP-binding</keyword>
<dbReference type="InterPro" id="IPR001267">
    <property type="entry name" value="Thymidine_kinase"/>
</dbReference>
<dbReference type="GO" id="GO:0071897">
    <property type="term" value="P:DNA biosynthetic process"/>
    <property type="evidence" value="ECO:0007669"/>
    <property type="project" value="UniProtKB-KW"/>
</dbReference>
<keyword evidence="4" id="KW-0808">Transferase</keyword>
<evidence type="ECO:0000256" key="1">
    <source>
        <dbReference type="ARBA" id="ARBA00007587"/>
    </source>
</evidence>
<keyword evidence="5" id="KW-0547">Nucleotide-binding</keyword>
<dbReference type="EC" id="2.7.1.21" evidence="2"/>
<accession>A0A0F9NSW0</accession>
<dbReference type="Gene3D" id="3.40.50.300">
    <property type="entry name" value="P-loop containing nucleotide triphosphate hydrolases"/>
    <property type="match status" value="1"/>
</dbReference>
<evidence type="ECO:0000313" key="8">
    <source>
        <dbReference type="EMBL" id="KKM91920.1"/>
    </source>
</evidence>
<comment type="caution">
    <text evidence="8">The sequence shown here is derived from an EMBL/GenBank/DDBJ whole genome shotgun (WGS) entry which is preliminary data.</text>
</comment>
<dbReference type="EMBL" id="LAZR01006467">
    <property type="protein sequence ID" value="KKM91920.1"/>
    <property type="molecule type" value="Genomic_DNA"/>
</dbReference>
<proteinExistence type="inferred from homology"/>
<keyword evidence="6" id="KW-0418">Kinase</keyword>
<reference evidence="8" key="1">
    <citation type="journal article" date="2015" name="Nature">
        <title>Complex archaea that bridge the gap between prokaryotes and eukaryotes.</title>
        <authorList>
            <person name="Spang A."/>
            <person name="Saw J.H."/>
            <person name="Jorgensen S.L."/>
            <person name="Zaremba-Niedzwiedzka K."/>
            <person name="Martijn J."/>
            <person name="Lind A.E."/>
            <person name="van Eijk R."/>
            <person name="Schleper C."/>
            <person name="Guy L."/>
            <person name="Ettema T.J."/>
        </authorList>
    </citation>
    <scope>NUCLEOTIDE SEQUENCE</scope>
</reference>
<name>A0A0F9NSW0_9ZZZZ</name>